<dbReference type="KEGG" id="eio:H9L01_10470"/>
<proteinExistence type="predicted"/>
<keyword evidence="3" id="KW-1185">Reference proteome</keyword>
<gene>
    <name evidence="2" type="ORF">H9L01_10470</name>
</gene>
<dbReference type="EMBL" id="CP060715">
    <property type="protein sequence ID" value="QNN60770.1"/>
    <property type="molecule type" value="Genomic_DNA"/>
</dbReference>
<dbReference type="Proteomes" id="UP000515928">
    <property type="component" value="Chromosome"/>
</dbReference>
<evidence type="ECO:0000313" key="3">
    <source>
        <dbReference type="Proteomes" id="UP000515928"/>
    </source>
</evidence>
<dbReference type="RefSeq" id="WP_187533892.1">
    <property type="nucleotide sequence ID" value="NZ_CBCSHU010000021.1"/>
</dbReference>
<name>A0A7G9RYU5_9FIRM</name>
<keyword evidence="1" id="KW-1133">Transmembrane helix</keyword>
<evidence type="ECO:0000256" key="1">
    <source>
        <dbReference type="SAM" id="Phobius"/>
    </source>
</evidence>
<protein>
    <submittedName>
        <fullName evidence="2">Uncharacterized protein</fullName>
    </submittedName>
</protein>
<keyword evidence="1" id="KW-0472">Membrane</keyword>
<dbReference type="AlphaFoldDB" id="A0A7G9RYU5"/>
<reference evidence="2 3" key="1">
    <citation type="submission" date="2020-08" db="EMBL/GenBank/DDBJ databases">
        <title>Genome sequence of Erysipelothrix inopinata DSM 15511T.</title>
        <authorList>
            <person name="Hyun D.-W."/>
            <person name="Bae J.-W."/>
        </authorList>
    </citation>
    <scope>NUCLEOTIDE SEQUENCE [LARGE SCALE GENOMIC DNA]</scope>
    <source>
        <strain evidence="2 3">DSM 15511</strain>
    </source>
</reference>
<sequence length="75" mass="8446">MAKFPMKTKSLVFLIVLVFLLYFISLTSSQIVKGIGSGFVALQFYTIALSEENLKNNKLYIIFCIGVGLLTYFII</sequence>
<keyword evidence="1" id="KW-0812">Transmembrane</keyword>
<organism evidence="2 3">
    <name type="scientific">Erysipelothrix inopinata</name>
    <dbReference type="NCBI Taxonomy" id="225084"/>
    <lineage>
        <taxon>Bacteria</taxon>
        <taxon>Bacillati</taxon>
        <taxon>Bacillota</taxon>
        <taxon>Erysipelotrichia</taxon>
        <taxon>Erysipelotrichales</taxon>
        <taxon>Erysipelotrichaceae</taxon>
        <taxon>Erysipelothrix</taxon>
    </lineage>
</organism>
<accession>A0A7G9RYU5</accession>
<evidence type="ECO:0000313" key="2">
    <source>
        <dbReference type="EMBL" id="QNN60770.1"/>
    </source>
</evidence>
<feature type="transmembrane region" description="Helical" evidence="1">
    <location>
        <begin position="59"/>
        <end position="74"/>
    </location>
</feature>